<feature type="region of interest" description="Disordered" evidence="1">
    <location>
        <begin position="1"/>
        <end position="75"/>
    </location>
</feature>
<accession>A0A1X7U9E6</accession>
<reference evidence="4" key="1">
    <citation type="journal article" date="2010" name="Nature">
        <title>The Amphimedon queenslandica genome and the evolution of animal complexity.</title>
        <authorList>
            <person name="Srivastava M."/>
            <person name="Simakov O."/>
            <person name="Chapman J."/>
            <person name="Fahey B."/>
            <person name="Gauthier M.E."/>
            <person name="Mitros T."/>
            <person name="Richards G.S."/>
            <person name="Conaco C."/>
            <person name="Dacre M."/>
            <person name="Hellsten U."/>
            <person name="Larroux C."/>
            <person name="Putnam N.H."/>
            <person name="Stanke M."/>
            <person name="Adamska M."/>
            <person name="Darling A."/>
            <person name="Degnan S.M."/>
            <person name="Oakley T.H."/>
            <person name="Plachetzki D.C."/>
            <person name="Zhai Y."/>
            <person name="Adamski M."/>
            <person name="Calcino A."/>
            <person name="Cummins S.F."/>
            <person name="Goodstein D.M."/>
            <person name="Harris C."/>
            <person name="Jackson D.J."/>
            <person name="Leys S.P."/>
            <person name="Shu S."/>
            <person name="Woodcroft B.J."/>
            <person name="Vervoort M."/>
            <person name="Kosik K.S."/>
            <person name="Manning G."/>
            <person name="Degnan B.M."/>
            <person name="Rokhsar D.S."/>
        </authorList>
    </citation>
    <scope>NUCLEOTIDE SEQUENCE [LARGE SCALE GENOMIC DNA]</scope>
</reference>
<dbReference type="FunFam" id="3.40.50.11500:FF:000004">
    <property type="entry name" value="DENN domain-containing protein 2C isoform X1"/>
    <property type="match status" value="1"/>
</dbReference>
<reference evidence="3" key="2">
    <citation type="submission" date="2017-05" db="UniProtKB">
        <authorList>
            <consortium name="EnsemblMetazoa"/>
        </authorList>
    </citation>
    <scope>IDENTIFICATION</scope>
</reference>
<dbReference type="SMART" id="SM00799">
    <property type="entry name" value="DENN"/>
    <property type="match status" value="1"/>
</dbReference>
<dbReference type="SMART" id="SM00801">
    <property type="entry name" value="dDENN"/>
    <property type="match status" value="1"/>
</dbReference>
<feature type="compositionally biased region" description="Acidic residues" evidence="1">
    <location>
        <begin position="473"/>
        <end position="482"/>
    </location>
</feature>
<organism evidence="3">
    <name type="scientific">Amphimedon queenslandica</name>
    <name type="common">Sponge</name>
    <dbReference type="NCBI Taxonomy" id="400682"/>
    <lineage>
        <taxon>Eukaryota</taxon>
        <taxon>Metazoa</taxon>
        <taxon>Porifera</taxon>
        <taxon>Demospongiae</taxon>
        <taxon>Heteroscleromorpha</taxon>
        <taxon>Haplosclerida</taxon>
        <taxon>Niphatidae</taxon>
        <taxon>Amphimedon</taxon>
    </lineage>
</organism>
<dbReference type="PROSITE" id="PS50211">
    <property type="entry name" value="DENN"/>
    <property type="match status" value="1"/>
</dbReference>
<dbReference type="InterPro" id="IPR001194">
    <property type="entry name" value="cDENN_dom"/>
</dbReference>
<dbReference type="Pfam" id="PF03455">
    <property type="entry name" value="dDENN"/>
    <property type="match status" value="1"/>
</dbReference>
<feature type="compositionally biased region" description="Low complexity" evidence="1">
    <location>
        <begin position="145"/>
        <end position="155"/>
    </location>
</feature>
<evidence type="ECO:0000313" key="4">
    <source>
        <dbReference type="Proteomes" id="UP000007879"/>
    </source>
</evidence>
<dbReference type="InterPro" id="IPR005113">
    <property type="entry name" value="uDENN_dom"/>
</dbReference>
<dbReference type="eggNOG" id="KOG3569">
    <property type="taxonomic scope" value="Eukaryota"/>
</dbReference>
<feature type="region of interest" description="Disordered" evidence="1">
    <location>
        <begin position="570"/>
        <end position="613"/>
    </location>
</feature>
<dbReference type="OrthoDB" id="10266080at2759"/>
<dbReference type="InterPro" id="IPR037516">
    <property type="entry name" value="Tripartite_DENN"/>
</dbReference>
<dbReference type="PANTHER" id="PTHR15288">
    <property type="entry name" value="DENN DOMAIN-CONTAINING PROTEIN 2"/>
    <property type="match status" value="1"/>
</dbReference>
<feature type="domain" description="UDENN" evidence="2">
    <location>
        <begin position="622"/>
        <end position="1021"/>
    </location>
</feature>
<dbReference type="Pfam" id="PF02141">
    <property type="entry name" value="DENN"/>
    <property type="match status" value="1"/>
</dbReference>
<dbReference type="EnsemblMetazoa" id="Aqu2.1.24278_001">
    <property type="protein sequence ID" value="Aqu2.1.24278_001"/>
    <property type="gene ID" value="Aqu2.1.24278"/>
</dbReference>
<dbReference type="InParanoid" id="A0A1X7U9E6"/>
<dbReference type="SMART" id="SM00800">
    <property type="entry name" value="uDENN"/>
    <property type="match status" value="1"/>
</dbReference>
<dbReference type="Proteomes" id="UP000007879">
    <property type="component" value="Unassembled WGS sequence"/>
</dbReference>
<evidence type="ECO:0000259" key="2">
    <source>
        <dbReference type="PROSITE" id="PS50211"/>
    </source>
</evidence>
<feature type="compositionally biased region" description="Polar residues" evidence="1">
    <location>
        <begin position="286"/>
        <end position="311"/>
    </location>
</feature>
<dbReference type="InterPro" id="IPR043153">
    <property type="entry name" value="DENN_C"/>
</dbReference>
<feature type="compositionally biased region" description="Basic residues" evidence="1">
    <location>
        <begin position="9"/>
        <end position="18"/>
    </location>
</feature>
<dbReference type="STRING" id="400682.A0A1X7U9E6"/>
<proteinExistence type="predicted"/>
<dbReference type="InterPro" id="IPR005112">
    <property type="entry name" value="dDENN_dom"/>
</dbReference>
<feature type="region of interest" description="Disordered" evidence="1">
    <location>
        <begin position="96"/>
        <end position="486"/>
    </location>
</feature>
<protein>
    <recommendedName>
        <fullName evidence="2">UDENN domain-containing protein</fullName>
    </recommendedName>
</protein>
<keyword evidence="4" id="KW-1185">Reference proteome</keyword>
<feature type="compositionally biased region" description="Polar residues" evidence="1">
    <location>
        <begin position="376"/>
        <end position="401"/>
    </location>
</feature>
<feature type="compositionally biased region" description="Low complexity" evidence="1">
    <location>
        <begin position="246"/>
        <end position="256"/>
    </location>
</feature>
<dbReference type="Gene3D" id="3.30.450.200">
    <property type="match status" value="1"/>
</dbReference>
<dbReference type="InterPro" id="IPR051942">
    <property type="entry name" value="DENN_domain_containing_2"/>
</dbReference>
<dbReference type="AlphaFoldDB" id="A0A1X7U9E6"/>
<feature type="compositionally biased region" description="Polar residues" evidence="1">
    <location>
        <begin position="528"/>
        <end position="544"/>
    </location>
</feature>
<dbReference type="Gene3D" id="3.40.50.11500">
    <property type="match status" value="1"/>
</dbReference>
<dbReference type="KEGG" id="aqu:100638651"/>
<evidence type="ECO:0000256" key="1">
    <source>
        <dbReference type="SAM" id="MobiDB-lite"/>
    </source>
</evidence>
<feature type="compositionally biased region" description="Low complexity" evidence="1">
    <location>
        <begin position="106"/>
        <end position="115"/>
    </location>
</feature>
<feature type="compositionally biased region" description="Acidic residues" evidence="1">
    <location>
        <begin position="578"/>
        <end position="594"/>
    </location>
</feature>
<name>A0A1X7U9E6_AMPQE</name>
<feature type="compositionally biased region" description="Low complexity" evidence="1">
    <location>
        <begin position="35"/>
        <end position="62"/>
    </location>
</feature>
<sequence>MSSVPSKSRPPKPPRIKKGPSIPNGHIDSDNPQASPTLPSSTIVPSSPTVVPSSAPSSTVSPYKPDGKPGRATSLQAAATISKALQKIKKVEDEKALKQQLEEQDSTALSRTSSDSSRDDPFVVGDQDLSTRSHHIDSLTQDNASQPSPSQSPRVPSSPKPIPIIPNRGERRERGRGGEGESSFDGGASVPLSVGCSSKSPLSPKKDKRKEENERKGSLSSSGSVGKKPLLPPSLKVAPPRPPLLARPLLSARSLSTSEDSKQSQDSHVTPPKGSATSNPDERSKFTFSSTETADSSLPSNNTQTTPTKLTSGGVVTDETMDRGGESAFLEETDGLKLGNKKKLTPITTPPKPLLPSKPGTKLHKVNIKGDDSWIQRKTNQSESPPMSKVLSGSSERVSPSTEKKGLTASLSVPYRSHAIISPGTKRQSTTEALLKDKSKPVVGPSGEYYPPAVRSITPEPFKGSSDTRIKEEEEEEEEEERDSLKGIKRFAKYRRSNSFSGDADKRLRPVSMVDPNHSNKKLIDQRGTLQHQGMSESTIVTSEHQNKKLLSKAARGSIKKKGVFGLFRGGGKQKEEQAEEEAEVGGDSSEDETGGTIKRMPKGKERVDEPASEQEYPHLFQYVFVMGLTEDPSTKKLKTQITYQYPPPSSEIDKEDKPILGSLGQFCFPDLQQWKPVVHYTSESYSFVLTNIDASRRYGYCRRLLPDGKSPRLPEVYCIISPLGCFDLYAKILDIVEQRRTVSQVAVFTFLKSISANPFPAPGQSVSVKVIPAKTGDLETIKLRRPPDSRLEHVDFSVLYNVLGPKKLINVFASLLMERRVILAAQRLSTLSSCCHALLALLYPFEWQHTFIPVLPDELIDFCGSPLPCIFGISPSMVKKLDHLEIEMEEALVVDLDKRKFVRKFDDESSILPNKVSQFLIHMLDAAIIKNAYSRPDRKGHARADEIIVNAFMTVFAYFFGEYKQYMSVKDTKTRMRELQKKDFVSSFNSKSTKRFLNAFMMTQMFDKWIEEREDPRKSAAVAEGLFEMKLSELYERKQEIEIFSSKRRLPWKKKSSNT</sequence>
<feature type="compositionally biased region" description="Low complexity" evidence="1">
    <location>
        <begin position="218"/>
        <end position="229"/>
    </location>
</feature>
<dbReference type="Pfam" id="PF03456">
    <property type="entry name" value="uDENN"/>
    <property type="match status" value="1"/>
</dbReference>
<feature type="compositionally biased region" description="Basic and acidic residues" evidence="1">
    <location>
        <begin position="168"/>
        <end position="179"/>
    </location>
</feature>
<evidence type="ECO:0000313" key="3">
    <source>
        <dbReference type="EnsemblMetazoa" id="Aqu2.1.24278_001"/>
    </source>
</evidence>
<feature type="region of interest" description="Disordered" evidence="1">
    <location>
        <begin position="500"/>
        <end position="547"/>
    </location>
</feature>
<gene>
    <name evidence="3" type="primary">100638651</name>
</gene>
<dbReference type="PANTHER" id="PTHR15288:SF0">
    <property type="entry name" value="UDENN DOMAIN-CONTAINING PROTEIN"/>
    <property type="match status" value="1"/>
</dbReference>
<dbReference type="EnsemblMetazoa" id="XM_003388606.3">
    <property type="protein sequence ID" value="XP_003388654.1"/>
    <property type="gene ID" value="LOC100638651"/>
</dbReference>